<dbReference type="InterPro" id="IPR055792">
    <property type="entry name" value="DUF7368"/>
</dbReference>
<organism evidence="1 2">
    <name type="scientific">Mycolicibacterium fortuitum</name>
    <name type="common">Mycobacterium fortuitum</name>
    <dbReference type="NCBI Taxonomy" id="1766"/>
    <lineage>
        <taxon>Bacteria</taxon>
        <taxon>Bacillati</taxon>
        <taxon>Actinomycetota</taxon>
        <taxon>Actinomycetes</taxon>
        <taxon>Mycobacteriales</taxon>
        <taxon>Mycobacteriaceae</taxon>
        <taxon>Mycolicibacterium</taxon>
    </lineage>
</organism>
<name>A0AAE4VHQ1_MYCFO</name>
<dbReference type="AlphaFoldDB" id="A0AAE4VHQ1"/>
<evidence type="ECO:0000313" key="1">
    <source>
        <dbReference type="EMBL" id="MDV7294243.1"/>
    </source>
</evidence>
<accession>A0AAE4VHQ1</accession>
<reference evidence="1" key="1">
    <citation type="submission" date="2023-10" db="EMBL/GenBank/DDBJ databases">
        <title>Mycolicibacterium fortuitum clinical isolates causing pulmonary infections in humans.</title>
        <authorList>
            <person name="Mejia-Ponce P.M."/>
            <person name="Zenteno-Cuevas R."/>
            <person name="Licona-Cassani C."/>
        </authorList>
    </citation>
    <scope>NUCLEOTIDE SEQUENCE</scope>
    <source>
        <strain evidence="1">M8</strain>
    </source>
</reference>
<comment type="caution">
    <text evidence="1">The sequence shown here is derived from an EMBL/GenBank/DDBJ whole genome shotgun (WGS) entry which is preliminary data.</text>
</comment>
<sequence length="99" mass="11055">MARHHRDPPVHAAGEHVPITGHSDADYIARAHLVSKLAWRIKDEDPQRVWNYLTVLPSEELQRLLVLALAAVPVDQTVEDMFAWVCDLPAAREAEAAGQ</sequence>
<evidence type="ECO:0000313" key="2">
    <source>
        <dbReference type="Proteomes" id="UP001186041"/>
    </source>
</evidence>
<dbReference type="Pfam" id="PF24076">
    <property type="entry name" value="DUF7368"/>
    <property type="match status" value="1"/>
</dbReference>
<dbReference type="RefSeq" id="WP_317722522.1">
    <property type="nucleotide sequence ID" value="NZ_JAWLVK010000037.1"/>
</dbReference>
<dbReference type="EMBL" id="JAWLVV010000038">
    <property type="protein sequence ID" value="MDV7294243.1"/>
    <property type="molecule type" value="Genomic_DNA"/>
</dbReference>
<gene>
    <name evidence="1" type="ORF">R4485_29220</name>
</gene>
<protein>
    <submittedName>
        <fullName evidence="1">Uncharacterized protein</fullName>
    </submittedName>
</protein>
<proteinExistence type="predicted"/>
<dbReference type="Proteomes" id="UP001186041">
    <property type="component" value="Unassembled WGS sequence"/>
</dbReference>